<dbReference type="GO" id="GO:0042597">
    <property type="term" value="C:periplasmic space"/>
    <property type="evidence" value="ECO:0007669"/>
    <property type="project" value="InterPro"/>
</dbReference>
<dbReference type="STRING" id="1547922.ISF6_3541"/>
<evidence type="ECO:0000256" key="1">
    <source>
        <dbReference type="ARBA" id="ARBA00007734"/>
    </source>
</evidence>
<sequence>MCAMRRRARLPVPLRRARPPLPAWLAGGLLALALPWAAAEAGTAAPAATAAVAATPAPGAVQAEPLLDAREAWRKRDRARLAALRTAVLASRHPLAMWVDYWDLNLRLPEATVPEVEAFYARWPGTYVEDRLRNDWLLELGRRKDWAAFAADRPRFRMNDDRDVVCYGLLIEQQAGREVRDAARAAWLAQRDADEGCAAMAATLFEARQFGSADVWAKARAATDTYRPRAVRQALALLGPSVTESLDEVLDNPARYLARKAAASPRAAAELTTLALMRLAASDVDAAEQALQRRWDAALPSDLAGWAWATLAKWSALKLLPEAPAQYDRAERHAERHQPRRDVRDALRVDWTDDTIAWRARALLRQAATGDAAGRGVATWEKLLQTLEALSPGEQKDPAWRYWKARALQVTALEGRLPVAQADLHVAQARALQETLAGELSFYGALAAEDIGRRARMPASPAPLSAEERVGAVRNAGLERGLQLIGIGLRSEGVREWNFSLRGLGERELLAAAQWACDREVWDRCITASERTVDEVDLAQRYPTPFRREVVARTREIGLDAAYVYGLMRQESRFVMDARSHVGASGLMQLMPATARWTANKIGLPYSADLINDRDTNLLLGTSYLKLVLDDQGGSQALGAAAYNAGPNRLKRWRDGPRLETAVWVENIPFNETRDYVKKVLSNALYYAARLGHPEQPLRGRLGPTVGPREVTAATVRDLP</sequence>
<keyword evidence="5" id="KW-0326">Glycosidase</keyword>
<dbReference type="EMBL" id="BBYR01000051">
    <property type="protein sequence ID" value="GAP37596.1"/>
    <property type="molecule type" value="Genomic_DNA"/>
</dbReference>
<dbReference type="PANTHER" id="PTHR37423">
    <property type="entry name" value="SOLUBLE LYTIC MUREIN TRANSGLYCOSYLASE-RELATED"/>
    <property type="match status" value="1"/>
</dbReference>
<evidence type="ECO:0000259" key="4">
    <source>
        <dbReference type="Pfam" id="PF01464"/>
    </source>
</evidence>
<keyword evidence="6" id="KW-1185">Reference proteome</keyword>
<dbReference type="PANTHER" id="PTHR37423:SF5">
    <property type="entry name" value="SOLUBLE LYTIC MUREIN TRANSGLYCOSYLASE"/>
    <property type="match status" value="1"/>
</dbReference>
<dbReference type="InterPro" id="IPR008258">
    <property type="entry name" value="Transglycosylase_SLT_dom_1"/>
</dbReference>
<feature type="domain" description="Transglycosylase SLT" evidence="4">
    <location>
        <begin position="557"/>
        <end position="655"/>
    </location>
</feature>
<evidence type="ECO:0000313" key="6">
    <source>
        <dbReference type="Proteomes" id="UP000037660"/>
    </source>
</evidence>
<reference evidence="6" key="1">
    <citation type="submission" date="2015-07" db="EMBL/GenBank/DDBJ databases">
        <title>Discovery of a poly(ethylene terephthalate assimilation.</title>
        <authorList>
            <person name="Yoshida S."/>
            <person name="Hiraga K."/>
            <person name="Takehana T."/>
            <person name="Taniguchi I."/>
            <person name="Yamaji H."/>
            <person name="Maeda Y."/>
            <person name="Toyohara K."/>
            <person name="Miyamoto K."/>
            <person name="Kimura Y."/>
            <person name="Oda K."/>
        </authorList>
    </citation>
    <scope>NUCLEOTIDE SEQUENCE [LARGE SCALE GENOMIC DNA]</scope>
    <source>
        <strain evidence="6">NBRC 110686 / TISTR 2288 / 201-F6</strain>
    </source>
</reference>
<gene>
    <name evidence="5" type="ORF">ISF6_3541</name>
</gene>
<dbReference type="InterPro" id="IPR023346">
    <property type="entry name" value="Lysozyme-like_dom_sf"/>
</dbReference>
<reference evidence="5 6" key="2">
    <citation type="journal article" date="2016" name="Science">
        <title>A bacterium that degrades and assimilates poly(ethylene terephthalate).</title>
        <authorList>
            <person name="Yoshida S."/>
            <person name="Hiraga K."/>
            <person name="Takehana T."/>
            <person name="Taniguchi I."/>
            <person name="Yamaji H."/>
            <person name="Maeda Y."/>
            <person name="Toyohara K."/>
            <person name="Miyamoto K."/>
            <person name="Kimura Y."/>
            <person name="Oda K."/>
        </authorList>
    </citation>
    <scope>NUCLEOTIDE SEQUENCE [LARGE SCALE GENOMIC DNA]</scope>
    <source>
        <strain evidence="6">NBRC 110686 / TISTR 2288 / 201-F6</strain>
    </source>
</reference>
<dbReference type="SUPFAM" id="SSF48435">
    <property type="entry name" value="Bacterial muramidases"/>
    <property type="match status" value="1"/>
</dbReference>
<dbReference type="AlphaFoldDB" id="A0A0K8P4Q7"/>
<dbReference type="InterPro" id="IPR008939">
    <property type="entry name" value="Lytic_TGlycosylase_superhlx_U"/>
</dbReference>
<dbReference type="GO" id="GO:0004553">
    <property type="term" value="F:hydrolase activity, hydrolyzing O-glycosyl compounds"/>
    <property type="evidence" value="ECO:0007669"/>
    <property type="project" value="InterPro"/>
</dbReference>
<dbReference type="CDD" id="cd13401">
    <property type="entry name" value="Slt70-like"/>
    <property type="match status" value="1"/>
</dbReference>
<dbReference type="Gene3D" id="1.10.530.10">
    <property type="match status" value="1"/>
</dbReference>
<feature type="signal peptide" evidence="3">
    <location>
        <begin position="1"/>
        <end position="38"/>
    </location>
</feature>
<organism evidence="5 6">
    <name type="scientific">Piscinibacter sakaiensis</name>
    <name type="common">Ideonella sakaiensis</name>
    <dbReference type="NCBI Taxonomy" id="1547922"/>
    <lineage>
        <taxon>Bacteria</taxon>
        <taxon>Pseudomonadati</taxon>
        <taxon>Pseudomonadota</taxon>
        <taxon>Betaproteobacteria</taxon>
        <taxon>Burkholderiales</taxon>
        <taxon>Sphaerotilaceae</taxon>
        <taxon>Piscinibacter</taxon>
    </lineage>
</organism>
<dbReference type="Pfam" id="PF01464">
    <property type="entry name" value="SLT"/>
    <property type="match status" value="1"/>
</dbReference>
<dbReference type="Proteomes" id="UP000037660">
    <property type="component" value="Unassembled WGS sequence"/>
</dbReference>
<accession>A0A0K8P4Q7</accession>
<dbReference type="Gene3D" id="1.25.20.10">
    <property type="entry name" value="Bacterial muramidases"/>
    <property type="match status" value="1"/>
</dbReference>
<protein>
    <submittedName>
        <fullName evidence="5">Soluble lytic murein transglycosylase</fullName>
        <ecNumber evidence="5">3.2.1.-</ecNumber>
    </submittedName>
</protein>
<evidence type="ECO:0000256" key="3">
    <source>
        <dbReference type="SAM" id="SignalP"/>
    </source>
</evidence>
<dbReference type="SUPFAM" id="SSF53955">
    <property type="entry name" value="Lysozyme-like"/>
    <property type="match status" value="1"/>
</dbReference>
<keyword evidence="2 3" id="KW-0732">Signal</keyword>
<comment type="caution">
    <text evidence="5">The sequence shown here is derived from an EMBL/GenBank/DDBJ whole genome shotgun (WGS) entry which is preliminary data.</text>
</comment>
<name>A0A0K8P4Q7_PISS1</name>
<keyword evidence="5" id="KW-0378">Hydrolase</keyword>
<feature type="chain" id="PRO_5005513703" evidence="3">
    <location>
        <begin position="39"/>
        <end position="720"/>
    </location>
</feature>
<evidence type="ECO:0000256" key="2">
    <source>
        <dbReference type="ARBA" id="ARBA00022729"/>
    </source>
</evidence>
<evidence type="ECO:0000313" key="5">
    <source>
        <dbReference type="EMBL" id="GAP37596.1"/>
    </source>
</evidence>
<dbReference type="EC" id="3.2.1.-" evidence="5"/>
<comment type="similarity">
    <text evidence="1">Belongs to the transglycosylase Slt family.</text>
</comment>
<proteinExistence type="inferred from homology"/>